<dbReference type="Proteomes" id="UP001589788">
    <property type="component" value="Unassembled WGS sequence"/>
</dbReference>
<dbReference type="PANTHER" id="PTHR21496:SF23">
    <property type="entry name" value="3-PHENYLPROPIONATE_CINNAMIC ACID DIOXYGENASE FERREDOXIN SUBUNIT"/>
    <property type="match status" value="1"/>
</dbReference>
<keyword evidence="2" id="KW-0479">Metal-binding</keyword>
<gene>
    <name evidence="6" type="ORF">ACFFRE_04805</name>
</gene>
<evidence type="ECO:0000256" key="2">
    <source>
        <dbReference type="ARBA" id="ARBA00022723"/>
    </source>
</evidence>
<proteinExistence type="predicted"/>
<dbReference type="CDD" id="cd03528">
    <property type="entry name" value="Rieske_RO_ferredoxin"/>
    <property type="match status" value="1"/>
</dbReference>
<dbReference type="Gene3D" id="2.102.10.10">
    <property type="entry name" value="Rieske [2Fe-2S] iron-sulphur domain"/>
    <property type="match status" value="1"/>
</dbReference>
<protein>
    <submittedName>
        <fullName evidence="6">Non-heme iron oxygenase ferredoxin subunit</fullName>
    </submittedName>
</protein>
<keyword evidence="7" id="KW-1185">Reference proteome</keyword>
<dbReference type="InterPro" id="IPR017941">
    <property type="entry name" value="Rieske_2Fe-2S"/>
</dbReference>
<sequence>MGERVRVCQLEELPSGEARRFVVGGRPVAVVRIDDEVYAIEDTCSHEETSLAEGEVWVEERELECPKHGSTFDLRTGEPRTLPATEPVAVFPVSVVEGAVELELP</sequence>
<dbReference type="Pfam" id="PF00355">
    <property type="entry name" value="Rieske"/>
    <property type="match status" value="1"/>
</dbReference>
<evidence type="ECO:0000313" key="7">
    <source>
        <dbReference type="Proteomes" id="UP001589788"/>
    </source>
</evidence>
<accession>A0ABV6C195</accession>
<keyword evidence="3" id="KW-0408">Iron</keyword>
<dbReference type="EMBL" id="JBHLYQ010000032">
    <property type="protein sequence ID" value="MFC0081468.1"/>
    <property type="molecule type" value="Genomic_DNA"/>
</dbReference>
<evidence type="ECO:0000259" key="5">
    <source>
        <dbReference type="PROSITE" id="PS51296"/>
    </source>
</evidence>
<evidence type="ECO:0000256" key="1">
    <source>
        <dbReference type="ARBA" id="ARBA00022714"/>
    </source>
</evidence>
<keyword evidence="4" id="KW-0411">Iron-sulfur</keyword>
<evidence type="ECO:0000256" key="3">
    <source>
        <dbReference type="ARBA" id="ARBA00023004"/>
    </source>
</evidence>
<dbReference type="PANTHER" id="PTHR21496">
    <property type="entry name" value="FERREDOXIN-RELATED"/>
    <property type="match status" value="1"/>
</dbReference>
<organism evidence="6 7">
    <name type="scientific">Aciditerrimonas ferrireducens</name>
    <dbReference type="NCBI Taxonomy" id="667306"/>
    <lineage>
        <taxon>Bacteria</taxon>
        <taxon>Bacillati</taxon>
        <taxon>Actinomycetota</taxon>
        <taxon>Acidimicrobiia</taxon>
        <taxon>Acidimicrobiales</taxon>
        <taxon>Acidimicrobiaceae</taxon>
        <taxon>Aciditerrimonas</taxon>
    </lineage>
</organism>
<feature type="domain" description="Rieske" evidence="5">
    <location>
        <begin position="5"/>
        <end position="102"/>
    </location>
</feature>
<evidence type="ECO:0000313" key="6">
    <source>
        <dbReference type="EMBL" id="MFC0081468.1"/>
    </source>
</evidence>
<dbReference type="InterPro" id="IPR036922">
    <property type="entry name" value="Rieske_2Fe-2S_sf"/>
</dbReference>
<reference evidence="6 7" key="1">
    <citation type="submission" date="2024-09" db="EMBL/GenBank/DDBJ databases">
        <authorList>
            <person name="Sun Q."/>
            <person name="Mori K."/>
        </authorList>
    </citation>
    <scope>NUCLEOTIDE SEQUENCE [LARGE SCALE GENOMIC DNA]</scope>
    <source>
        <strain evidence="6 7">JCM 15389</strain>
    </source>
</reference>
<evidence type="ECO:0000256" key="4">
    <source>
        <dbReference type="ARBA" id="ARBA00023014"/>
    </source>
</evidence>
<comment type="caution">
    <text evidence="6">The sequence shown here is derived from an EMBL/GenBank/DDBJ whole genome shotgun (WGS) entry which is preliminary data.</text>
</comment>
<keyword evidence="1" id="KW-0001">2Fe-2S</keyword>
<dbReference type="SUPFAM" id="SSF50022">
    <property type="entry name" value="ISP domain"/>
    <property type="match status" value="1"/>
</dbReference>
<dbReference type="PROSITE" id="PS51296">
    <property type="entry name" value="RIESKE"/>
    <property type="match status" value="1"/>
</dbReference>
<dbReference type="RefSeq" id="WP_377788713.1">
    <property type="nucleotide sequence ID" value="NZ_JBHLYQ010000032.1"/>
</dbReference>
<name>A0ABV6C195_9ACTN</name>